<dbReference type="Pfam" id="PF00557">
    <property type="entry name" value="Peptidase_M24"/>
    <property type="match status" value="1"/>
</dbReference>
<dbReference type="PANTHER" id="PTHR46112:SF8">
    <property type="entry name" value="CYTOPLASMIC PEPTIDASE PEPQ-RELATED"/>
    <property type="match status" value="1"/>
</dbReference>
<evidence type="ECO:0000259" key="1">
    <source>
        <dbReference type="Pfam" id="PF00557"/>
    </source>
</evidence>
<name>A0ABY8Q5Z6_9RHOB</name>
<dbReference type="CDD" id="cd01066">
    <property type="entry name" value="APP_MetAP"/>
    <property type="match status" value="1"/>
</dbReference>
<organism evidence="2 3">
    <name type="scientific">Fuscovulum ytuae</name>
    <dbReference type="NCBI Taxonomy" id="3042299"/>
    <lineage>
        <taxon>Bacteria</taxon>
        <taxon>Pseudomonadati</taxon>
        <taxon>Pseudomonadota</taxon>
        <taxon>Alphaproteobacteria</taxon>
        <taxon>Rhodobacterales</taxon>
        <taxon>Paracoccaceae</taxon>
        <taxon>Fuscovulum</taxon>
    </lineage>
</organism>
<dbReference type="InterPro" id="IPR050659">
    <property type="entry name" value="Peptidase_M24B"/>
</dbReference>
<sequence>MDDHLPQTGDVIPELSDGLKRSFFNIDAFGRPLKSPIPQSTLDRARAYRLQRMRDQVVAHDCAAILMYSPINIRYAFDYTNMQIWSSREATRYALLFGEGPAIMHEYKGAEHMVKNGAGVDMVIPATTWLYMISDSEVGARAARWAAEIADLIRQHGGGNRRIAADKLDPLGLRALEALGIEVIDGQELAEKARSVKSPDEIELMKWTIRVAESGMWRMYAASVPGATENEIWAELHHENIRSGGEWFEARLLSSGPRTNPWYQEASDRVIAEGEMISFDTDMIGPYGYCADLSRSWTCGHVPMTPVQRGLYRLALDQIQQNTEILRADMSFAEFNEKSWKIPEVNQPYRYSLAIHGVGLVDEWPVVPLHVDVDGSFGTREGRFHENMVVCVESLIAAPGTESIKLETQVLITADGPERLDSFPWEM</sequence>
<dbReference type="EMBL" id="CP124535">
    <property type="protein sequence ID" value="WGV16068.1"/>
    <property type="molecule type" value="Genomic_DNA"/>
</dbReference>
<reference evidence="2 3" key="1">
    <citation type="submission" date="2023-04" db="EMBL/GenBank/DDBJ databases">
        <title>YMD61, complete Genome.</title>
        <authorList>
            <person name="Zhang J."/>
        </authorList>
    </citation>
    <scope>NUCLEOTIDE SEQUENCE [LARGE SCALE GENOMIC DNA]</scope>
    <source>
        <strain evidence="2 3">YMD61</strain>
    </source>
</reference>
<dbReference type="InterPro" id="IPR000994">
    <property type="entry name" value="Pept_M24"/>
</dbReference>
<gene>
    <name evidence="2" type="ORF">QF092_17745</name>
</gene>
<proteinExistence type="predicted"/>
<protein>
    <submittedName>
        <fullName evidence="2">Xaa-Pro peptidase family protein</fullName>
    </submittedName>
</protein>
<keyword evidence="3" id="KW-1185">Reference proteome</keyword>
<dbReference type="RefSeq" id="WP_281466046.1">
    <property type="nucleotide sequence ID" value="NZ_CP124535.1"/>
</dbReference>
<dbReference type="Proteomes" id="UP001230978">
    <property type="component" value="Chromosome"/>
</dbReference>
<dbReference type="InterPro" id="IPR029149">
    <property type="entry name" value="Creatin/AminoP/Spt16_N"/>
</dbReference>
<feature type="domain" description="Peptidase M24" evidence="1">
    <location>
        <begin position="204"/>
        <end position="414"/>
    </location>
</feature>
<dbReference type="Gene3D" id="3.90.230.10">
    <property type="entry name" value="Creatinase/methionine aminopeptidase superfamily"/>
    <property type="match status" value="1"/>
</dbReference>
<dbReference type="SUPFAM" id="SSF55920">
    <property type="entry name" value="Creatinase/aminopeptidase"/>
    <property type="match status" value="1"/>
</dbReference>
<evidence type="ECO:0000313" key="2">
    <source>
        <dbReference type="EMBL" id="WGV16068.1"/>
    </source>
</evidence>
<dbReference type="PANTHER" id="PTHR46112">
    <property type="entry name" value="AMINOPEPTIDASE"/>
    <property type="match status" value="1"/>
</dbReference>
<evidence type="ECO:0000313" key="3">
    <source>
        <dbReference type="Proteomes" id="UP001230978"/>
    </source>
</evidence>
<accession>A0ABY8Q5Z6</accession>
<dbReference type="Gene3D" id="3.40.350.10">
    <property type="entry name" value="Creatinase/prolidase N-terminal domain"/>
    <property type="match status" value="1"/>
</dbReference>
<dbReference type="InterPro" id="IPR036005">
    <property type="entry name" value="Creatinase/aminopeptidase-like"/>
</dbReference>
<dbReference type="SUPFAM" id="SSF53092">
    <property type="entry name" value="Creatinase/prolidase N-terminal domain"/>
    <property type="match status" value="1"/>
</dbReference>